<evidence type="ECO:0000313" key="2">
    <source>
        <dbReference type="Proteomes" id="UP000838763"/>
    </source>
</evidence>
<dbReference type="AlphaFoldDB" id="A0A9P1M8L4"/>
<comment type="caution">
    <text evidence="1">The sequence shown here is derived from an EMBL/GenBank/DDBJ whole genome shotgun (WGS) entry which is preliminary data.</text>
</comment>
<name>A0A9P1M8L4_9PEZI</name>
<protein>
    <submittedName>
        <fullName evidence="1">Uncharacterized protein</fullName>
    </submittedName>
</protein>
<dbReference type="EMBL" id="CALLCH030000010">
    <property type="protein sequence ID" value="CAI4214246.1"/>
    <property type="molecule type" value="Genomic_DNA"/>
</dbReference>
<organism evidence="1 2">
    <name type="scientific">Parascedosporium putredinis</name>
    <dbReference type="NCBI Taxonomy" id="1442378"/>
    <lineage>
        <taxon>Eukaryota</taxon>
        <taxon>Fungi</taxon>
        <taxon>Dikarya</taxon>
        <taxon>Ascomycota</taxon>
        <taxon>Pezizomycotina</taxon>
        <taxon>Sordariomycetes</taxon>
        <taxon>Hypocreomycetidae</taxon>
        <taxon>Microascales</taxon>
        <taxon>Microascaceae</taxon>
        <taxon>Parascedosporium</taxon>
    </lineage>
</organism>
<accession>A0A9P1M8L4</accession>
<sequence>MALQAQWSLDATTTSVASFSQDLVRAMTTDNVQPLALLACERFGATLAISPDTCRRIERSVLPPCETRAVKFLKSVAVLGTRGGPRNEHGLLQRRNGYIFDDEGYCHRLIINPATRSST</sequence>
<keyword evidence="2" id="KW-1185">Reference proteome</keyword>
<proteinExistence type="predicted"/>
<reference evidence="1" key="1">
    <citation type="submission" date="2022-11" db="EMBL/GenBank/DDBJ databases">
        <authorList>
            <person name="Scott C."/>
            <person name="Bruce N."/>
        </authorList>
    </citation>
    <scope>NUCLEOTIDE SEQUENCE</scope>
</reference>
<dbReference type="OrthoDB" id="5311240at2759"/>
<dbReference type="Proteomes" id="UP000838763">
    <property type="component" value="Unassembled WGS sequence"/>
</dbReference>
<evidence type="ECO:0000313" key="1">
    <source>
        <dbReference type="EMBL" id="CAI4214246.1"/>
    </source>
</evidence>
<gene>
    <name evidence="1" type="ORF">PPNO1_LOCUS3977</name>
</gene>